<organism evidence="1 2">
    <name type="scientific">Rugamonas rubra</name>
    <dbReference type="NCBI Taxonomy" id="758825"/>
    <lineage>
        <taxon>Bacteria</taxon>
        <taxon>Pseudomonadati</taxon>
        <taxon>Pseudomonadota</taxon>
        <taxon>Betaproteobacteria</taxon>
        <taxon>Burkholderiales</taxon>
        <taxon>Oxalobacteraceae</taxon>
        <taxon>Telluria group</taxon>
        <taxon>Rugamonas</taxon>
    </lineage>
</organism>
<reference evidence="1 2" key="1">
    <citation type="submission" date="2016-10" db="EMBL/GenBank/DDBJ databases">
        <authorList>
            <person name="de Groot N.N."/>
        </authorList>
    </citation>
    <scope>NUCLEOTIDE SEQUENCE [LARGE SCALE GENOMIC DNA]</scope>
    <source>
        <strain evidence="1 2">ATCC 43154</strain>
    </source>
</reference>
<proteinExistence type="predicted"/>
<dbReference type="STRING" id="758825.SAMN02982985_05475"/>
<sequence>MSLPSKVLWSPGLCLGPQQFQQLDLYHESRLQKIASAINPDIWGVRSVGWNIDQLSNNQLASYKMSLIFQDGDIYEAPGPDELPAVVDLSKLPLSEQSVTFYAALPAVKDHGGNLLDPATRHNGARYSPVATETADLFGDCPGVDVMFLRKRVRLLSHLEPRDDHISFPVVRVRRMEGGGFEIDPTFMPPGLSVGAIVGLQFLLNSLLGKLQSKIESLYARLRQPRKDVIEVYGGDIIPFWMLNTINTAAASLNHSAKYHQHHPEVLFDKLSVLAGGMMTFSTKYALTDLPTYQHEDPAPGFAVLDALIRDLVDVIISSRYFAIPLVANKRCYRQGKLDAGKVDGETVLGLSVIADMPAVELVAAVPNLFKVGSPDQVERMVMSSVSGIKLHYMPQVPPEVPVRPNTHYFLIDRNDPNYDGMIKAQAITIYFPDVFGSMTMEMFGITP</sequence>
<dbReference type="InterPro" id="IPR010263">
    <property type="entry name" value="T6SS_TssK"/>
</dbReference>
<keyword evidence="2" id="KW-1185">Reference proteome</keyword>
<dbReference type="PANTHER" id="PTHR35566">
    <property type="entry name" value="BLR3599 PROTEIN"/>
    <property type="match status" value="1"/>
</dbReference>
<name>A0A1I4U3Y2_9BURK</name>
<dbReference type="AlphaFoldDB" id="A0A1I4U3Y2"/>
<dbReference type="Pfam" id="PF05936">
    <property type="entry name" value="T6SS_VasE"/>
    <property type="match status" value="1"/>
</dbReference>
<dbReference type="OrthoDB" id="9775333at2"/>
<dbReference type="RefSeq" id="WP_093390859.1">
    <property type="nucleotide sequence ID" value="NZ_FOTW01000037.1"/>
</dbReference>
<accession>A0A1I4U3Y2</accession>
<protein>
    <submittedName>
        <fullName evidence="1">Type VI secretion system protein ImpJ</fullName>
    </submittedName>
</protein>
<dbReference type="PANTHER" id="PTHR35566:SF1">
    <property type="entry name" value="TYPE VI SECRETION SYSTEM BASEPLATE COMPONENT TSSK1"/>
    <property type="match status" value="1"/>
</dbReference>
<dbReference type="Proteomes" id="UP000199470">
    <property type="component" value="Unassembled WGS sequence"/>
</dbReference>
<evidence type="ECO:0000313" key="2">
    <source>
        <dbReference type="Proteomes" id="UP000199470"/>
    </source>
</evidence>
<dbReference type="EMBL" id="FOTW01000037">
    <property type="protein sequence ID" value="SFM83736.1"/>
    <property type="molecule type" value="Genomic_DNA"/>
</dbReference>
<dbReference type="NCBIfam" id="TIGR03353">
    <property type="entry name" value="VI_chp_4"/>
    <property type="match status" value="1"/>
</dbReference>
<evidence type="ECO:0000313" key="1">
    <source>
        <dbReference type="EMBL" id="SFM83736.1"/>
    </source>
</evidence>
<gene>
    <name evidence="1" type="ORF">SAMN02982985_05475</name>
</gene>